<evidence type="ECO:0000256" key="1">
    <source>
        <dbReference type="ARBA" id="ARBA00004141"/>
    </source>
</evidence>
<dbReference type="InterPro" id="IPR000515">
    <property type="entry name" value="MetI-like"/>
</dbReference>
<dbReference type="Proteomes" id="UP000005104">
    <property type="component" value="Chromosome"/>
</dbReference>
<keyword evidence="5" id="KW-0813">Transport</keyword>
<evidence type="ECO:0000256" key="3">
    <source>
        <dbReference type="ARBA" id="ARBA00022989"/>
    </source>
</evidence>
<accession>H5Y674</accession>
<keyword evidence="3 5" id="KW-1133">Transmembrane helix</keyword>
<reference evidence="7 8" key="1">
    <citation type="submission" date="2011-11" db="EMBL/GenBank/DDBJ databases">
        <title>The Noncontiguous Finished genome of Desulfosporosinus youngiae DSM 17734.</title>
        <authorList>
            <consortium name="US DOE Joint Genome Institute (JGI-PGF)"/>
            <person name="Lucas S."/>
            <person name="Han J."/>
            <person name="Lapidus A."/>
            <person name="Cheng J.-F."/>
            <person name="Goodwin L."/>
            <person name="Pitluck S."/>
            <person name="Peters L."/>
            <person name="Ovchinnikova G."/>
            <person name="Lu M."/>
            <person name="Land M.L."/>
            <person name="Hauser L."/>
            <person name="Pester M."/>
            <person name="Spring S."/>
            <person name="Ollivier B."/>
            <person name="Rattei T."/>
            <person name="Klenk H.-P."/>
            <person name="Wagner M."/>
            <person name="Loy A."/>
            <person name="Woyke T.J."/>
        </authorList>
    </citation>
    <scope>NUCLEOTIDE SEQUENCE [LARGE SCALE GENOMIC DNA]</scope>
    <source>
        <strain evidence="7 8">DSM 17734</strain>
    </source>
</reference>
<dbReference type="Pfam" id="PF00528">
    <property type="entry name" value="BPD_transp_1"/>
    <property type="match status" value="1"/>
</dbReference>
<dbReference type="PANTHER" id="PTHR43376:SF1">
    <property type="entry name" value="OLIGOPEPTIDE TRANSPORT SYSTEM PERMEASE PROTEIN"/>
    <property type="match status" value="1"/>
</dbReference>
<dbReference type="GO" id="GO:0055085">
    <property type="term" value="P:transmembrane transport"/>
    <property type="evidence" value="ECO:0007669"/>
    <property type="project" value="InterPro"/>
</dbReference>
<proteinExistence type="inferred from homology"/>
<protein>
    <submittedName>
        <fullName evidence="7">ABC-type dipeptide/oligopeptide/nickel transport system, permease component</fullName>
    </submittedName>
</protein>
<feature type="transmembrane region" description="Helical" evidence="5">
    <location>
        <begin position="12"/>
        <end position="30"/>
    </location>
</feature>
<evidence type="ECO:0000256" key="2">
    <source>
        <dbReference type="ARBA" id="ARBA00022692"/>
    </source>
</evidence>
<dbReference type="HOGENOM" id="CLU_036879_1_0_9"/>
<evidence type="ECO:0000256" key="5">
    <source>
        <dbReference type="RuleBase" id="RU363032"/>
    </source>
</evidence>
<keyword evidence="8" id="KW-1185">Reference proteome</keyword>
<feature type="transmembrane region" description="Helical" evidence="5">
    <location>
        <begin position="248"/>
        <end position="274"/>
    </location>
</feature>
<dbReference type="AlphaFoldDB" id="H5Y674"/>
<dbReference type="RefSeq" id="WP_007785827.1">
    <property type="nucleotide sequence ID" value="NZ_CM001441.1"/>
</dbReference>
<dbReference type="InterPro" id="IPR035906">
    <property type="entry name" value="MetI-like_sf"/>
</dbReference>
<dbReference type="eggNOG" id="COG0601">
    <property type="taxonomic scope" value="Bacteria"/>
</dbReference>
<feature type="transmembrane region" description="Helical" evidence="5">
    <location>
        <begin position="294"/>
        <end position="317"/>
    </location>
</feature>
<dbReference type="PROSITE" id="PS50928">
    <property type="entry name" value="ABC_TM1"/>
    <property type="match status" value="1"/>
</dbReference>
<dbReference type="SUPFAM" id="SSF161098">
    <property type="entry name" value="MetI-like"/>
    <property type="match status" value="1"/>
</dbReference>
<dbReference type="GO" id="GO:0005886">
    <property type="term" value="C:plasma membrane"/>
    <property type="evidence" value="ECO:0007669"/>
    <property type="project" value="UniProtKB-SubCell"/>
</dbReference>
<feature type="transmembrane region" description="Helical" evidence="5">
    <location>
        <begin position="137"/>
        <end position="162"/>
    </location>
</feature>
<name>H5Y674_9FIRM</name>
<gene>
    <name evidence="7" type="ORF">DesyoDRAFT_4121</name>
</gene>
<feature type="domain" description="ABC transmembrane type-1" evidence="6">
    <location>
        <begin position="101"/>
        <end position="317"/>
    </location>
</feature>
<comment type="subcellular location">
    <subcellularLocation>
        <location evidence="5">Cell membrane</location>
        <topology evidence="5">Multi-pass membrane protein</topology>
    </subcellularLocation>
    <subcellularLocation>
        <location evidence="1">Membrane</location>
        <topology evidence="1">Multi-pass membrane protein</topology>
    </subcellularLocation>
</comment>
<evidence type="ECO:0000256" key="4">
    <source>
        <dbReference type="ARBA" id="ARBA00023136"/>
    </source>
</evidence>
<organism evidence="7 8">
    <name type="scientific">Desulfosporosinus youngiae DSM 17734</name>
    <dbReference type="NCBI Taxonomy" id="768710"/>
    <lineage>
        <taxon>Bacteria</taxon>
        <taxon>Bacillati</taxon>
        <taxon>Bacillota</taxon>
        <taxon>Clostridia</taxon>
        <taxon>Eubacteriales</taxon>
        <taxon>Desulfitobacteriaceae</taxon>
        <taxon>Desulfosporosinus</taxon>
    </lineage>
</organism>
<evidence type="ECO:0000259" key="6">
    <source>
        <dbReference type="PROSITE" id="PS50928"/>
    </source>
</evidence>
<dbReference type="STRING" id="768710.DesyoDRAFT_4121"/>
<evidence type="ECO:0000313" key="8">
    <source>
        <dbReference type="Proteomes" id="UP000005104"/>
    </source>
</evidence>
<dbReference type="CDD" id="cd06261">
    <property type="entry name" value="TM_PBP2"/>
    <property type="match status" value="1"/>
</dbReference>
<dbReference type="Gene3D" id="1.10.3720.10">
    <property type="entry name" value="MetI-like"/>
    <property type="match status" value="1"/>
</dbReference>
<keyword evidence="2 5" id="KW-0812">Transmembrane</keyword>
<comment type="similarity">
    <text evidence="5">Belongs to the binding-protein-dependent transport system permease family.</text>
</comment>
<keyword evidence="4 5" id="KW-0472">Membrane</keyword>
<evidence type="ECO:0000313" key="7">
    <source>
        <dbReference type="EMBL" id="EHQ91084.1"/>
    </source>
</evidence>
<dbReference type="OrthoDB" id="9789439at2"/>
<dbReference type="EMBL" id="CM001441">
    <property type="protein sequence ID" value="EHQ91084.1"/>
    <property type="molecule type" value="Genomic_DNA"/>
</dbReference>
<sequence length="325" mass="36269">MGKSILKKTGEYLLTFWVIITLNFFIPRLMPGDPFTFLSSGEGQITVTYSEAQIAKYKAYYGLDKPLPVQYTIYLTNLLQGNIGYSIYYNNSVLSVIGKRVLWTLAIVLAALLISCLVGTVLGSLSAWHRSGAFDKIMYSLIIALSEIPAFLIGILFLFILAAQLELFPLSGGMKPFADYGSWTDKLSDLMAHAFLPVLTLSLVRLGEFYLLSRNSMISVLSKDYMRTARAKGLEKRRLIFRHALKNALLPIVTRLFLSLGAVFGGAILVENVFKYPGVGFLMREAVLVRDYVLIQGIFLFVAVTVLTMNLLADLIYSRLDPRVS</sequence>
<feature type="transmembrane region" description="Helical" evidence="5">
    <location>
        <begin position="101"/>
        <end position="125"/>
    </location>
</feature>
<dbReference type="PANTHER" id="PTHR43376">
    <property type="entry name" value="OLIGOPEPTIDE TRANSPORT SYSTEM PERMEASE PROTEIN"/>
    <property type="match status" value="1"/>
</dbReference>